<sequence length="143" mass="15737">MFYHAIKLASSYRGGLDVTQEARDAVLVTSHLSTTMALYRQRVCPSFDPARRGEDDHHDHMLILSMALAQAAMIQMLNIFSEQDVAAYNQRLDIARTCARLAAEVCQTSHAKNAISAPMALCLRSTSMGIHSPPWSEGKPSCS</sequence>
<dbReference type="HOGENOM" id="CLU_1805862_0_0_1"/>
<dbReference type="InParanoid" id="A0A067MZN9"/>
<accession>A0A067MZN9</accession>
<organism evidence="1 2">
    <name type="scientific">Botryobasidium botryosum (strain FD-172 SS1)</name>
    <dbReference type="NCBI Taxonomy" id="930990"/>
    <lineage>
        <taxon>Eukaryota</taxon>
        <taxon>Fungi</taxon>
        <taxon>Dikarya</taxon>
        <taxon>Basidiomycota</taxon>
        <taxon>Agaricomycotina</taxon>
        <taxon>Agaricomycetes</taxon>
        <taxon>Cantharellales</taxon>
        <taxon>Botryobasidiaceae</taxon>
        <taxon>Botryobasidium</taxon>
    </lineage>
</organism>
<protein>
    <recommendedName>
        <fullName evidence="3">BRO1 domain-containing protein</fullName>
    </recommendedName>
</protein>
<keyword evidence="2" id="KW-1185">Reference proteome</keyword>
<reference evidence="2" key="1">
    <citation type="journal article" date="2014" name="Proc. Natl. Acad. Sci. U.S.A.">
        <title>Extensive sampling of basidiomycete genomes demonstrates inadequacy of the white-rot/brown-rot paradigm for wood decay fungi.</title>
        <authorList>
            <person name="Riley R."/>
            <person name="Salamov A.A."/>
            <person name="Brown D.W."/>
            <person name="Nagy L.G."/>
            <person name="Floudas D."/>
            <person name="Held B.W."/>
            <person name="Levasseur A."/>
            <person name="Lombard V."/>
            <person name="Morin E."/>
            <person name="Otillar R."/>
            <person name="Lindquist E.A."/>
            <person name="Sun H."/>
            <person name="LaButti K.M."/>
            <person name="Schmutz J."/>
            <person name="Jabbour D."/>
            <person name="Luo H."/>
            <person name="Baker S.E."/>
            <person name="Pisabarro A.G."/>
            <person name="Walton J.D."/>
            <person name="Blanchette R.A."/>
            <person name="Henrissat B."/>
            <person name="Martin F."/>
            <person name="Cullen D."/>
            <person name="Hibbett D.S."/>
            <person name="Grigoriev I.V."/>
        </authorList>
    </citation>
    <scope>NUCLEOTIDE SEQUENCE [LARGE SCALE GENOMIC DNA]</scope>
    <source>
        <strain evidence="2">FD-172 SS1</strain>
    </source>
</reference>
<gene>
    <name evidence="1" type="ORF">BOTBODRAFT_389068</name>
</gene>
<proteinExistence type="predicted"/>
<evidence type="ECO:0000313" key="2">
    <source>
        <dbReference type="Proteomes" id="UP000027195"/>
    </source>
</evidence>
<dbReference type="EMBL" id="KL198018">
    <property type="protein sequence ID" value="KDQ20175.1"/>
    <property type="molecule type" value="Genomic_DNA"/>
</dbReference>
<name>A0A067MZN9_BOTB1</name>
<dbReference type="Proteomes" id="UP000027195">
    <property type="component" value="Unassembled WGS sequence"/>
</dbReference>
<dbReference type="AlphaFoldDB" id="A0A067MZN9"/>
<evidence type="ECO:0008006" key="3">
    <source>
        <dbReference type="Google" id="ProtNLM"/>
    </source>
</evidence>
<evidence type="ECO:0000313" key="1">
    <source>
        <dbReference type="EMBL" id="KDQ20175.1"/>
    </source>
</evidence>